<organism evidence="3 4">
    <name type="scientific">Cytospora mali</name>
    <name type="common">Apple Valsa canker fungus</name>
    <name type="synonym">Valsa mali</name>
    <dbReference type="NCBI Taxonomy" id="578113"/>
    <lineage>
        <taxon>Eukaryota</taxon>
        <taxon>Fungi</taxon>
        <taxon>Dikarya</taxon>
        <taxon>Ascomycota</taxon>
        <taxon>Pezizomycotina</taxon>
        <taxon>Sordariomycetes</taxon>
        <taxon>Sordariomycetidae</taxon>
        <taxon>Diaporthales</taxon>
        <taxon>Cytosporaceae</taxon>
        <taxon>Cytospora</taxon>
    </lineage>
</organism>
<proteinExistence type="predicted"/>
<protein>
    <recommendedName>
        <fullName evidence="2">SRR1-like domain-containing protein</fullName>
    </recommendedName>
</protein>
<accession>A0A194UN88</accession>
<feature type="domain" description="SRR1-like" evidence="2">
    <location>
        <begin position="206"/>
        <end position="316"/>
    </location>
</feature>
<dbReference type="EMBL" id="KN714667">
    <property type="protein sequence ID" value="KUI53116.1"/>
    <property type="molecule type" value="Genomic_DNA"/>
</dbReference>
<dbReference type="PANTHER" id="PTHR42080:SF1">
    <property type="entry name" value="SRR1-LIKE DOMAIN-CONTAINING PROTEIN"/>
    <property type="match status" value="1"/>
</dbReference>
<evidence type="ECO:0000256" key="1">
    <source>
        <dbReference type="SAM" id="MobiDB-lite"/>
    </source>
</evidence>
<name>A0A194UN88_CYTMA</name>
<dbReference type="Proteomes" id="UP000078576">
    <property type="component" value="Unassembled WGS sequence"/>
</dbReference>
<keyword evidence="4" id="KW-1185">Reference proteome</keyword>
<dbReference type="Pfam" id="PF07985">
    <property type="entry name" value="SRR1"/>
    <property type="match status" value="1"/>
</dbReference>
<dbReference type="OrthoDB" id="5230585at2759"/>
<evidence type="ECO:0000313" key="4">
    <source>
        <dbReference type="Proteomes" id="UP000078576"/>
    </source>
</evidence>
<sequence>MADEIDFDPSHFNPGHLHGFQSQSAINNYNETGSRNSHEYPDLNWQRRIDDADEFIKAVEAGNRIYKLEVLDSIMKQIRHGEQEVELVDIKGNNIAAANLTIEESEQERKNPGKLMHGTVYSNTGLDFISRWSPLWRTVEFTDSLVPWQFRIKLAQSWNTIDIRDCKSETEQRDAFANTEEEFKQGTQYKSLLARLKDERIARRLDDRFKIKKIVCFALGSPVKMQTGLPLEPRIQRQHVIALALKEELSANVCYTQDPEYSNTDQKILEEKGMKVVEDPEGFKQIDNDSVVFFISPNTDVWAVMADNCRPAIIICYPKISNGKLPAYDSAALRAVTALKDPDEYMDWIERFDPEIQYQKRVRYMAHREYDEVTLTETPGGMLPEDDVNHPEMKPQLMMYIRKPGTEWQPETWRNKFWLEEFTI</sequence>
<reference evidence="4" key="1">
    <citation type="submission" date="2014-12" db="EMBL/GenBank/DDBJ databases">
        <title>Genome Sequence of Valsa Canker Pathogens Uncovers a Specific Adaption of Colonization on Woody Bark.</title>
        <authorList>
            <person name="Yin Z."/>
            <person name="Liu H."/>
            <person name="Gao X."/>
            <person name="Li Z."/>
            <person name="Song N."/>
            <person name="Ke X."/>
            <person name="Dai Q."/>
            <person name="Wu Y."/>
            <person name="Sun Y."/>
            <person name="Xu J.-R."/>
            <person name="Kang Z.K."/>
            <person name="Wang L."/>
            <person name="Huang L."/>
        </authorList>
    </citation>
    <scope>NUCLEOTIDE SEQUENCE [LARGE SCALE GENOMIC DNA]</scope>
    <source>
        <strain evidence="4">SXYL134</strain>
    </source>
</reference>
<dbReference type="PANTHER" id="PTHR42080">
    <property type="entry name" value="SRR1 DOMAIN-CONTAINING PROTEIN"/>
    <property type="match status" value="1"/>
</dbReference>
<gene>
    <name evidence="3" type="ORF">VP1G_00356</name>
</gene>
<feature type="region of interest" description="Disordered" evidence="1">
    <location>
        <begin position="1"/>
        <end position="21"/>
    </location>
</feature>
<evidence type="ECO:0000259" key="2">
    <source>
        <dbReference type="Pfam" id="PF07985"/>
    </source>
</evidence>
<dbReference type="InterPro" id="IPR012942">
    <property type="entry name" value="SRR1-like"/>
</dbReference>
<dbReference type="AlphaFoldDB" id="A0A194UN88"/>
<evidence type="ECO:0000313" key="3">
    <source>
        <dbReference type="EMBL" id="KUI53116.1"/>
    </source>
</evidence>